<protein>
    <recommendedName>
        <fullName evidence="6">EF-hand domain-containing protein</fullName>
    </recommendedName>
</protein>
<keyword evidence="4" id="KW-0472">Membrane</keyword>
<sequence length="473" mass="53278">MFRFVGRKGSLLPMAAAGVCMVLGYDRLGNRVGGVARLEQASSGGGGEQSSEMQAILRQGVSRKSSVTRLRRANTNLTSLDSVVLGYEYRLRETASLEKIFKYFSSVCIDGEEYMTPLDLVRAISPGVPPSPNSRPINVPIFEASTNDLVFTKEELPDFFKFGKHDSGLISYERFLVIVTLLALPAAEVPVAYRMCAGEEFNNKKFRGTDLNVHNFDFIMQRNIKIRGQGYTTDHEPGDLVHYLFGDDLKRTLSFQEFRDFHLALRDEVERLQYYLLSDKLDAEGNAMMSLPAFARSVAALVPSDYRNEFLEKALRLGDHPLPEKVVREAIKKGRIDPKRAQGGEVFARDINVSLTEYINWQEVLRSLVQMEDAVKRYSYADGHFSRTNLNRAALAVAGVKLAKSQVFVLFTLFDRNETDKLYHDDFVRLLQPHTVSTDPRSEQDGLGLGSLMSCVTTSCKLCVRNWYEGTKE</sequence>
<evidence type="ECO:0000256" key="2">
    <source>
        <dbReference type="ARBA" id="ARBA00022723"/>
    </source>
</evidence>
<reference evidence="5" key="1">
    <citation type="submission" date="2021-01" db="EMBL/GenBank/DDBJ databases">
        <authorList>
            <person name="Corre E."/>
            <person name="Pelletier E."/>
            <person name="Niang G."/>
            <person name="Scheremetjew M."/>
            <person name="Finn R."/>
            <person name="Kale V."/>
            <person name="Holt S."/>
            <person name="Cochrane G."/>
            <person name="Meng A."/>
            <person name="Brown T."/>
            <person name="Cohen L."/>
        </authorList>
    </citation>
    <scope>NUCLEOTIDE SEQUENCE</scope>
    <source>
        <strain evidence="5">NY070348D</strain>
    </source>
</reference>
<dbReference type="PANTHER" id="PTHR12294:SF1">
    <property type="entry name" value="CALCIUM UPTAKE PROTEIN 1, MITOCHONDRIAL"/>
    <property type="match status" value="1"/>
</dbReference>
<dbReference type="GO" id="GO:0005509">
    <property type="term" value="F:calcium ion binding"/>
    <property type="evidence" value="ECO:0007669"/>
    <property type="project" value="InterPro"/>
</dbReference>
<evidence type="ECO:0000313" key="5">
    <source>
        <dbReference type="EMBL" id="CAD9672405.1"/>
    </source>
</evidence>
<evidence type="ECO:0008006" key="6">
    <source>
        <dbReference type="Google" id="ProtNLM"/>
    </source>
</evidence>
<dbReference type="AlphaFoldDB" id="A0A7S2W7R8"/>
<dbReference type="Gene3D" id="1.10.238.10">
    <property type="entry name" value="EF-hand"/>
    <property type="match status" value="1"/>
</dbReference>
<keyword evidence="2" id="KW-0479">Metal-binding</keyword>
<dbReference type="PANTHER" id="PTHR12294">
    <property type="entry name" value="EF HAND DOMAIN FAMILY A1,A2-RELATED"/>
    <property type="match status" value="1"/>
</dbReference>
<dbReference type="EMBL" id="HBHK01006501">
    <property type="protein sequence ID" value="CAD9672405.1"/>
    <property type="molecule type" value="Transcribed_RNA"/>
</dbReference>
<organism evidence="5">
    <name type="scientific">Mucochytrium quahogii</name>
    <dbReference type="NCBI Taxonomy" id="96639"/>
    <lineage>
        <taxon>Eukaryota</taxon>
        <taxon>Sar</taxon>
        <taxon>Stramenopiles</taxon>
        <taxon>Bigyra</taxon>
        <taxon>Labyrinthulomycetes</taxon>
        <taxon>Thraustochytrida</taxon>
        <taxon>Thraustochytriidae</taxon>
        <taxon>Mucochytrium</taxon>
    </lineage>
</organism>
<dbReference type="GO" id="GO:1990246">
    <property type="term" value="C:uniplex complex"/>
    <property type="evidence" value="ECO:0007669"/>
    <property type="project" value="TreeGrafter"/>
</dbReference>
<keyword evidence="3" id="KW-0677">Repeat</keyword>
<evidence type="ECO:0000256" key="4">
    <source>
        <dbReference type="ARBA" id="ARBA00023136"/>
    </source>
</evidence>
<evidence type="ECO:0000256" key="1">
    <source>
        <dbReference type="ARBA" id="ARBA00004273"/>
    </source>
</evidence>
<evidence type="ECO:0000256" key="3">
    <source>
        <dbReference type="ARBA" id="ARBA00022737"/>
    </source>
</evidence>
<dbReference type="InterPro" id="IPR011992">
    <property type="entry name" value="EF-hand-dom_pair"/>
</dbReference>
<gene>
    <name evidence="5" type="ORF">QSP1433_LOCUS3925</name>
</gene>
<proteinExistence type="predicted"/>
<comment type="subcellular location">
    <subcellularLocation>
        <location evidence="1">Mitochondrion inner membrane</location>
    </subcellularLocation>
</comment>
<dbReference type="GO" id="GO:0051560">
    <property type="term" value="P:mitochondrial calcium ion homeostasis"/>
    <property type="evidence" value="ECO:0007669"/>
    <property type="project" value="TreeGrafter"/>
</dbReference>
<name>A0A7S2W7R8_9STRA</name>
<accession>A0A7S2W7R8</accession>
<dbReference type="InterPro" id="IPR039800">
    <property type="entry name" value="MICU1/2/3"/>
</dbReference>
<dbReference type="SUPFAM" id="SSF47473">
    <property type="entry name" value="EF-hand"/>
    <property type="match status" value="2"/>
</dbReference>
<dbReference type="GO" id="GO:0036444">
    <property type="term" value="P:calcium import into the mitochondrion"/>
    <property type="evidence" value="ECO:0007669"/>
    <property type="project" value="TreeGrafter"/>
</dbReference>